<dbReference type="Gene3D" id="3.30.160.60">
    <property type="entry name" value="Classic Zinc Finger"/>
    <property type="match status" value="3"/>
</dbReference>
<keyword evidence="6" id="KW-0539">Nucleus</keyword>
<evidence type="ECO:0000313" key="9">
    <source>
        <dbReference type="EMBL" id="CAD9231976.1"/>
    </source>
</evidence>
<dbReference type="InterPro" id="IPR050527">
    <property type="entry name" value="Snail/Krueppel_Znf"/>
</dbReference>
<dbReference type="InterPro" id="IPR036236">
    <property type="entry name" value="Znf_C2H2_sf"/>
</dbReference>
<dbReference type="PANTHER" id="PTHR24388">
    <property type="entry name" value="ZINC FINGER PROTEIN"/>
    <property type="match status" value="1"/>
</dbReference>
<keyword evidence="2" id="KW-0479">Metal-binding</keyword>
<dbReference type="PROSITE" id="PS00028">
    <property type="entry name" value="ZINC_FINGER_C2H2_1"/>
    <property type="match status" value="3"/>
</dbReference>
<evidence type="ECO:0000256" key="5">
    <source>
        <dbReference type="ARBA" id="ARBA00022833"/>
    </source>
</evidence>
<dbReference type="SMART" id="SM00355">
    <property type="entry name" value="ZnF_C2H2"/>
    <property type="match status" value="3"/>
</dbReference>
<organism evidence="9">
    <name type="scientific">Compsopogon caeruleus</name>
    <dbReference type="NCBI Taxonomy" id="31354"/>
    <lineage>
        <taxon>Eukaryota</taxon>
        <taxon>Rhodophyta</taxon>
        <taxon>Compsopogonophyceae</taxon>
        <taxon>Compsopogonales</taxon>
        <taxon>Compsopogonaceae</taxon>
        <taxon>Compsopogon</taxon>
    </lineage>
</organism>
<feature type="domain" description="C2H2-type" evidence="8">
    <location>
        <begin position="280"/>
        <end position="308"/>
    </location>
</feature>
<sequence length="399" mass="44869">MDVKTRIRSLRTKQAREWLLDPDLVDRCRLNDKALRDAVGREIGAAGSGTQDERIFVPASFTDDEYILGLSMGNLGQVRWLLSKIGCEHLTYRGSRFLVDRLDLQWILEVHQYDENIAVLEEYVSSDQGYVGVHLVVVRGSSLFLEDHTHSGSFSLGYLMAARQCPECSLRARACPCPMEWRVFSRLGGSPVPGDWASFTARHGKQDGNFPIFWKGSFGEGHGMGGERQLSLEKTSALKEKLVEIYFSSFSTLPHEPQTDILTAKQDHADQSTKEGAADHTCAACRRSFSRKSALARHSLAVHENQTYECPKCDCRFNSSSNLQRHVQNVHCKVLAFQCSVCGYPFSSKFNANRHLQRKHDGAGQIICNRSPITEKSLEIFHFCAKPEAEHGVEDQDQL</sequence>
<reference evidence="9" key="1">
    <citation type="submission" date="2021-01" db="EMBL/GenBank/DDBJ databases">
        <authorList>
            <person name="Corre E."/>
            <person name="Pelletier E."/>
            <person name="Niang G."/>
            <person name="Scheremetjew M."/>
            <person name="Finn R."/>
            <person name="Kale V."/>
            <person name="Holt S."/>
            <person name="Cochrane G."/>
            <person name="Meng A."/>
            <person name="Brown T."/>
            <person name="Cohen L."/>
        </authorList>
    </citation>
    <scope>NUCLEOTIDE SEQUENCE</scope>
    <source>
        <strain evidence="9">SAG 36.94</strain>
    </source>
</reference>
<evidence type="ECO:0000256" key="3">
    <source>
        <dbReference type="ARBA" id="ARBA00022737"/>
    </source>
</evidence>
<dbReference type="Pfam" id="PF00096">
    <property type="entry name" value="zf-C2H2"/>
    <property type="match status" value="2"/>
</dbReference>
<dbReference type="GO" id="GO:0005634">
    <property type="term" value="C:nucleus"/>
    <property type="evidence" value="ECO:0007669"/>
    <property type="project" value="UniProtKB-SubCell"/>
</dbReference>
<evidence type="ECO:0000256" key="1">
    <source>
        <dbReference type="ARBA" id="ARBA00004123"/>
    </source>
</evidence>
<name>A0A7S1TBR9_9RHOD</name>
<evidence type="ECO:0000259" key="8">
    <source>
        <dbReference type="PROSITE" id="PS50157"/>
    </source>
</evidence>
<accession>A0A7S1TBR9</accession>
<keyword evidence="4 7" id="KW-0863">Zinc-finger</keyword>
<evidence type="ECO:0000256" key="4">
    <source>
        <dbReference type="ARBA" id="ARBA00022771"/>
    </source>
</evidence>
<evidence type="ECO:0000256" key="6">
    <source>
        <dbReference type="ARBA" id="ARBA00023242"/>
    </source>
</evidence>
<dbReference type="AlphaFoldDB" id="A0A7S1TBR9"/>
<dbReference type="GO" id="GO:0008270">
    <property type="term" value="F:zinc ion binding"/>
    <property type="evidence" value="ECO:0007669"/>
    <property type="project" value="UniProtKB-KW"/>
</dbReference>
<proteinExistence type="predicted"/>
<evidence type="ECO:0000256" key="7">
    <source>
        <dbReference type="PROSITE-ProRule" id="PRU00042"/>
    </source>
</evidence>
<comment type="subcellular location">
    <subcellularLocation>
        <location evidence="1">Nucleus</location>
    </subcellularLocation>
</comment>
<protein>
    <recommendedName>
        <fullName evidence="8">C2H2-type domain-containing protein</fullName>
    </recommendedName>
</protein>
<keyword evidence="5" id="KW-0862">Zinc</keyword>
<dbReference type="EMBL" id="HBGH01007487">
    <property type="protein sequence ID" value="CAD9231976.1"/>
    <property type="molecule type" value="Transcribed_RNA"/>
</dbReference>
<evidence type="ECO:0000256" key="2">
    <source>
        <dbReference type="ARBA" id="ARBA00022723"/>
    </source>
</evidence>
<dbReference type="PANTHER" id="PTHR24388:SF54">
    <property type="entry name" value="PROTEIN ESCARGOT"/>
    <property type="match status" value="1"/>
</dbReference>
<dbReference type="PROSITE" id="PS50157">
    <property type="entry name" value="ZINC_FINGER_C2H2_2"/>
    <property type="match status" value="3"/>
</dbReference>
<dbReference type="GO" id="GO:0000978">
    <property type="term" value="F:RNA polymerase II cis-regulatory region sequence-specific DNA binding"/>
    <property type="evidence" value="ECO:0007669"/>
    <property type="project" value="TreeGrafter"/>
</dbReference>
<dbReference type="InterPro" id="IPR013087">
    <property type="entry name" value="Znf_C2H2_type"/>
</dbReference>
<keyword evidence="3" id="KW-0677">Repeat</keyword>
<dbReference type="SUPFAM" id="SSF57667">
    <property type="entry name" value="beta-beta-alpha zinc fingers"/>
    <property type="match status" value="1"/>
</dbReference>
<feature type="domain" description="C2H2-type" evidence="8">
    <location>
        <begin position="308"/>
        <end position="331"/>
    </location>
</feature>
<dbReference type="GO" id="GO:0000981">
    <property type="term" value="F:DNA-binding transcription factor activity, RNA polymerase II-specific"/>
    <property type="evidence" value="ECO:0007669"/>
    <property type="project" value="TreeGrafter"/>
</dbReference>
<feature type="domain" description="C2H2-type" evidence="8">
    <location>
        <begin position="337"/>
        <end position="365"/>
    </location>
</feature>
<gene>
    <name evidence="9" type="ORF">CCAE0312_LOCUS4057</name>
</gene>